<evidence type="ECO:0000313" key="2">
    <source>
        <dbReference type="Proteomes" id="UP001602119"/>
    </source>
</evidence>
<evidence type="ECO:0008006" key="3">
    <source>
        <dbReference type="Google" id="ProtNLM"/>
    </source>
</evidence>
<dbReference type="SUPFAM" id="SSF48613">
    <property type="entry name" value="Heme oxygenase-like"/>
    <property type="match status" value="1"/>
</dbReference>
<comment type="caution">
    <text evidence="1">The sequence shown here is derived from an EMBL/GenBank/DDBJ whole genome shotgun (WGS) entry which is preliminary data.</text>
</comment>
<gene>
    <name evidence="1" type="ORF">ACFY05_23710</name>
</gene>
<evidence type="ECO:0000313" key="1">
    <source>
        <dbReference type="EMBL" id="MFF4775863.1"/>
    </source>
</evidence>
<dbReference type="InterPro" id="IPR016084">
    <property type="entry name" value="Haem_Oase-like_multi-hlx"/>
</dbReference>
<dbReference type="EMBL" id="JBIAXI010000014">
    <property type="protein sequence ID" value="MFF4775863.1"/>
    <property type="molecule type" value="Genomic_DNA"/>
</dbReference>
<dbReference type="RefSeq" id="WP_387344110.1">
    <property type="nucleotide sequence ID" value="NZ_JBIAXI010000014.1"/>
</dbReference>
<keyword evidence="2" id="KW-1185">Reference proteome</keyword>
<reference evidence="1 2" key="1">
    <citation type="submission" date="2024-10" db="EMBL/GenBank/DDBJ databases">
        <title>The Natural Products Discovery Center: Release of the First 8490 Sequenced Strains for Exploring Actinobacteria Biosynthetic Diversity.</title>
        <authorList>
            <person name="Kalkreuter E."/>
            <person name="Kautsar S.A."/>
            <person name="Yang D."/>
            <person name="Bader C.D."/>
            <person name="Teijaro C.N."/>
            <person name="Fluegel L."/>
            <person name="Davis C.M."/>
            <person name="Simpson J.R."/>
            <person name="Lauterbach L."/>
            <person name="Steele A.D."/>
            <person name="Gui C."/>
            <person name="Meng S."/>
            <person name="Li G."/>
            <person name="Viehrig K."/>
            <person name="Ye F."/>
            <person name="Su P."/>
            <person name="Kiefer A.F."/>
            <person name="Nichols A."/>
            <person name="Cepeda A.J."/>
            <person name="Yan W."/>
            <person name="Fan B."/>
            <person name="Jiang Y."/>
            <person name="Adhikari A."/>
            <person name="Zheng C.-J."/>
            <person name="Schuster L."/>
            <person name="Cowan T.M."/>
            <person name="Smanski M.J."/>
            <person name="Chevrette M.G."/>
            <person name="De Carvalho L.P.S."/>
            <person name="Shen B."/>
        </authorList>
    </citation>
    <scope>NUCLEOTIDE SEQUENCE [LARGE SCALE GENOMIC DNA]</scope>
    <source>
        <strain evidence="1 2">NPDC001281</strain>
    </source>
</reference>
<dbReference type="Proteomes" id="UP001602119">
    <property type="component" value="Unassembled WGS sequence"/>
</dbReference>
<organism evidence="1 2">
    <name type="scientific">Microtetraspora fusca</name>
    <dbReference type="NCBI Taxonomy" id="1997"/>
    <lineage>
        <taxon>Bacteria</taxon>
        <taxon>Bacillati</taxon>
        <taxon>Actinomycetota</taxon>
        <taxon>Actinomycetes</taxon>
        <taxon>Streptosporangiales</taxon>
        <taxon>Streptosporangiaceae</taxon>
        <taxon>Microtetraspora</taxon>
    </lineage>
</organism>
<dbReference type="Gene3D" id="1.20.910.10">
    <property type="entry name" value="Heme oxygenase-like"/>
    <property type="match status" value="1"/>
</dbReference>
<sequence>MEMVLRYMEDQSDRLTGHPFFVRMNNDDPLPTVLGALYVTAFYVMAFQDILRINASGVNDPALRKIARHHLGEDSGHDKWFLHDLRAIRGSILDLEEVFDEGHRATREMAYALLTETMIERPDIERIVLIQTLEAAGQAFFPQIVAYLARNEAGAGFKYFSQSHLDVEKSHEIVEQKMQRILASIELSAEARQRCLSLVDRCFDAFVALFDAVELSAARETPAGAL</sequence>
<name>A0ABW6V954_MICFU</name>
<proteinExistence type="predicted"/>
<accession>A0ABW6V954</accession>
<protein>
    <recommendedName>
        <fullName evidence="3">Iron-containing redox enzyme family protein</fullName>
    </recommendedName>
</protein>